<organism evidence="2 3">
    <name type="scientific">Hyalella azteca</name>
    <name type="common">Amphipod</name>
    <dbReference type="NCBI Taxonomy" id="294128"/>
    <lineage>
        <taxon>Eukaryota</taxon>
        <taxon>Metazoa</taxon>
        <taxon>Ecdysozoa</taxon>
        <taxon>Arthropoda</taxon>
        <taxon>Crustacea</taxon>
        <taxon>Multicrustacea</taxon>
        <taxon>Malacostraca</taxon>
        <taxon>Eumalacostraca</taxon>
        <taxon>Peracarida</taxon>
        <taxon>Amphipoda</taxon>
        <taxon>Senticaudata</taxon>
        <taxon>Talitrida</taxon>
        <taxon>Talitroidea</taxon>
        <taxon>Hyalellidae</taxon>
        <taxon>Hyalella</taxon>
    </lineage>
</organism>
<dbReference type="PANTHER" id="PTHR11008">
    <property type="entry name" value="PROTEIN TAKEOUT-LIKE PROTEIN"/>
    <property type="match status" value="1"/>
</dbReference>
<gene>
    <name evidence="3" type="primary">LOC108676872</name>
</gene>
<dbReference type="Proteomes" id="UP000694843">
    <property type="component" value="Unplaced"/>
</dbReference>
<proteinExistence type="predicted"/>
<sequence>MESYLFLGLLLLGVAEPMSLPETRIFEGELTQLLIQFLSPLDPATLQEAQLAMSNEKLIDVQLVLYEGQCRGFSAVQVTLFEPPLPFISNKLKLSIGMSSVVITAKRYNMTGSFFGSPVQGSGAANLTFADLVLDVTFETEEFSSDPLRVCLRYNSFNINLSASSITGNFEGMEQVNSNMDKAGPFILEELQKNINKKGPEIEDAINNQLCST</sequence>
<dbReference type="InterPro" id="IPR038606">
    <property type="entry name" value="To_sf"/>
</dbReference>
<evidence type="ECO:0000313" key="2">
    <source>
        <dbReference type="Proteomes" id="UP000694843"/>
    </source>
</evidence>
<dbReference type="RefSeq" id="XP_018020514.1">
    <property type="nucleotide sequence ID" value="XM_018165025.2"/>
</dbReference>
<dbReference type="KEGG" id="hazt:108676872"/>
<evidence type="ECO:0000256" key="1">
    <source>
        <dbReference type="SAM" id="SignalP"/>
    </source>
</evidence>
<dbReference type="GO" id="GO:0005615">
    <property type="term" value="C:extracellular space"/>
    <property type="evidence" value="ECO:0007669"/>
    <property type="project" value="TreeGrafter"/>
</dbReference>
<reference evidence="3" key="1">
    <citation type="submission" date="2025-08" db="UniProtKB">
        <authorList>
            <consortium name="RefSeq"/>
        </authorList>
    </citation>
    <scope>IDENTIFICATION</scope>
    <source>
        <tissue evidence="3">Whole organism</tissue>
    </source>
</reference>
<keyword evidence="1" id="KW-0732">Signal</keyword>
<accession>A0A8B7P322</accession>
<dbReference type="PANTHER" id="PTHR11008:SF41">
    <property type="entry name" value="RE70318P"/>
    <property type="match status" value="1"/>
</dbReference>
<name>A0A8B7P322_HYAAZ</name>
<protein>
    <submittedName>
        <fullName evidence="3">Uncharacterized protein LOC108676872</fullName>
    </submittedName>
</protein>
<dbReference type="OrthoDB" id="6352060at2759"/>
<dbReference type="GeneID" id="108676872"/>
<dbReference type="AlphaFoldDB" id="A0A8B7P322"/>
<dbReference type="InterPro" id="IPR010562">
    <property type="entry name" value="Haemolymph_juvenile_hormone-bd"/>
</dbReference>
<dbReference type="Pfam" id="PF06585">
    <property type="entry name" value="JHBP"/>
    <property type="match status" value="1"/>
</dbReference>
<dbReference type="Gene3D" id="3.15.10.30">
    <property type="entry name" value="Haemolymph juvenile hormone binding protein"/>
    <property type="match status" value="1"/>
</dbReference>
<keyword evidence="2" id="KW-1185">Reference proteome</keyword>
<feature type="chain" id="PRO_5034235349" evidence="1">
    <location>
        <begin position="18"/>
        <end position="213"/>
    </location>
</feature>
<feature type="signal peptide" evidence="1">
    <location>
        <begin position="1"/>
        <end position="17"/>
    </location>
</feature>
<evidence type="ECO:0000313" key="3">
    <source>
        <dbReference type="RefSeq" id="XP_018020514.1"/>
    </source>
</evidence>